<reference evidence="2 3" key="1">
    <citation type="submission" date="2016-06" db="EMBL/GenBank/DDBJ databases">
        <title>Complete genome sequence of a deep-branching marine Gamma Proteobacterium Woeseia oceani type strain XK5.</title>
        <authorList>
            <person name="Mu D."/>
            <person name="Du Z."/>
        </authorList>
    </citation>
    <scope>NUCLEOTIDE SEQUENCE [LARGE SCALE GENOMIC DNA]</scope>
    <source>
        <strain evidence="2 3">XK5</strain>
    </source>
</reference>
<keyword evidence="3" id="KW-1185">Reference proteome</keyword>
<dbReference type="STRING" id="1548547.BA177_13185"/>
<dbReference type="EMBL" id="CP016268">
    <property type="protein sequence ID" value="ANO52025.1"/>
    <property type="molecule type" value="Genomic_DNA"/>
</dbReference>
<keyword evidence="1" id="KW-0812">Transmembrane</keyword>
<proteinExistence type="predicted"/>
<evidence type="ECO:0000313" key="2">
    <source>
        <dbReference type="EMBL" id="ANO52025.1"/>
    </source>
</evidence>
<feature type="transmembrane region" description="Helical" evidence="1">
    <location>
        <begin position="12"/>
        <end position="35"/>
    </location>
</feature>
<sequence length="75" mass="7982">MNNDTDKSTPILLLPFVLLWRLLGFVISLCTRVVAALLGLTLMVTGVALTMSVIGAVVGLPLSVFGLLLLVRALF</sequence>
<keyword evidence="1" id="KW-1133">Transmembrane helix</keyword>
<evidence type="ECO:0000313" key="3">
    <source>
        <dbReference type="Proteomes" id="UP000092695"/>
    </source>
</evidence>
<dbReference type="AlphaFoldDB" id="A0A193LHM7"/>
<evidence type="ECO:0000256" key="1">
    <source>
        <dbReference type="SAM" id="Phobius"/>
    </source>
</evidence>
<dbReference type="RefSeq" id="WP_068616940.1">
    <property type="nucleotide sequence ID" value="NZ_CP016268.1"/>
</dbReference>
<dbReference type="Proteomes" id="UP000092695">
    <property type="component" value="Chromosome"/>
</dbReference>
<keyword evidence="1" id="KW-0472">Membrane</keyword>
<organism evidence="2 3">
    <name type="scientific">Woeseia oceani</name>
    <dbReference type="NCBI Taxonomy" id="1548547"/>
    <lineage>
        <taxon>Bacteria</taxon>
        <taxon>Pseudomonadati</taxon>
        <taxon>Pseudomonadota</taxon>
        <taxon>Gammaproteobacteria</taxon>
        <taxon>Woeseiales</taxon>
        <taxon>Woeseiaceae</taxon>
        <taxon>Woeseia</taxon>
    </lineage>
</organism>
<gene>
    <name evidence="2" type="ORF">BA177_13185</name>
</gene>
<feature type="transmembrane region" description="Helical" evidence="1">
    <location>
        <begin position="47"/>
        <end position="71"/>
    </location>
</feature>
<dbReference type="KEGG" id="woc:BA177_13185"/>
<accession>A0A193LHM7</accession>
<name>A0A193LHM7_9GAMM</name>
<protein>
    <submittedName>
        <fullName evidence="2">Uncharacterized protein</fullName>
    </submittedName>
</protein>